<dbReference type="PANTHER" id="PTHR21310">
    <property type="entry name" value="AMINOGLYCOSIDE PHOSPHOTRANSFERASE-RELATED-RELATED"/>
    <property type="match status" value="1"/>
</dbReference>
<proteinExistence type="predicted"/>
<reference evidence="2 3" key="1">
    <citation type="journal article" date="2018" name="BMC Genomics">
        <title>Genomic evidence for intraspecific hybridization in a clonal and extremely halotolerant yeast.</title>
        <authorList>
            <person name="Gostincar C."/>
            <person name="Stajich J.E."/>
            <person name="Zupancic J."/>
            <person name="Zalar P."/>
            <person name="Gunde-Cimerman N."/>
        </authorList>
    </citation>
    <scope>NUCLEOTIDE SEQUENCE [LARGE SCALE GENOMIC DNA]</scope>
    <source>
        <strain evidence="2 3">EXF-171</strain>
    </source>
</reference>
<dbReference type="InterPro" id="IPR011009">
    <property type="entry name" value="Kinase-like_dom_sf"/>
</dbReference>
<dbReference type="EMBL" id="QWIQ01000202">
    <property type="protein sequence ID" value="RMZ00236.1"/>
    <property type="molecule type" value="Genomic_DNA"/>
</dbReference>
<evidence type="ECO:0000259" key="1">
    <source>
        <dbReference type="Pfam" id="PF01636"/>
    </source>
</evidence>
<name>A0A3M7GGG0_HORWE</name>
<feature type="domain" description="Aminoglycoside phosphotransferase" evidence="1">
    <location>
        <begin position="76"/>
        <end position="283"/>
    </location>
</feature>
<dbReference type="Proteomes" id="UP000281468">
    <property type="component" value="Unassembled WGS sequence"/>
</dbReference>
<organism evidence="2 3">
    <name type="scientific">Hortaea werneckii</name>
    <name type="common">Black yeast</name>
    <name type="synonym">Cladosporium werneckii</name>
    <dbReference type="NCBI Taxonomy" id="91943"/>
    <lineage>
        <taxon>Eukaryota</taxon>
        <taxon>Fungi</taxon>
        <taxon>Dikarya</taxon>
        <taxon>Ascomycota</taxon>
        <taxon>Pezizomycotina</taxon>
        <taxon>Dothideomycetes</taxon>
        <taxon>Dothideomycetidae</taxon>
        <taxon>Mycosphaerellales</taxon>
        <taxon>Teratosphaeriaceae</taxon>
        <taxon>Hortaea</taxon>
    </lineage>
</organism>
<comment type="caution">
    <text evidence="2">The sequence shown here is derived from an EMBL/GenBank/DDBJ whole genome shotgun (WGS) entry which is preliminary data.</text>
</comment>
<protein>
    <recommendedName>
        <fullName evidence="1">Aminoglycoside phosphotransferase domain-containing protein</fullName>
    </recommendedName>
</protein>
<dbReference type="InterPro" id="IPR051678">
    <property type="entry name" value="AGP_Transferase"/>
</dbReference>
<sequence length="312" mass="35594">MYQDSHQSLNDVGVLVSSMATTIALPYFAADVPAALPLEAERRASPDLVDNFKDRRIVGVGEHFVVKYGGHVNLLEGENLLFLREHTSVRGPRVYALYSTASKEGRPFYYIVMERIYAQTLVSLWPKLSDLEKKSIVATLRENLRQLRQLPPPAHYSSLGSRPLLHVLFDSNQPEFSNGGPFDDDDTLIEALINRYVGDGGAPFRAEYLRRCLPRVFTSSGPTFSHCDFQRKNILVDKRPKVESDGAGDSELHVYVIDWEASGWYPSYFEYCSAYLSLGRWADDWCLCLRDMLEPQDAQAEWFERLYIEMGY</sequence>
<dbReference type="InterPro" id="IPR002575">
    <property type="entry name" value="Aminoglycoside_PTrfase"/>
</dbReference>
<dbReference type="VEuPathDB" id="FungiDB:BTJ68_07109"/>
<evidence type="ECO:0000313" key="3">
    <source>
        <dbReference type="Proteomes" id="UP000281468"/>
    </source>
</evidence>
<dbReference type="CDD" id="cd05120">
    <property type="entry name" value="APH_ChoK_like"/>
    <property type="match status" value="1"/>
</dbReference>
<dbReference type="Pfam" id="PF01636">
    <property type="entry name" value="APH"/>
    <property type="match status" value="1"/>
</dbReference>
<dbReference type="SUPFAM" id="SSF56112">
    <property type="entry name" value="Protein kinase-like (PK-like)"/>
    <property type="match status" value="1"/>
</dbReference>
<accession>A0A3M7GGG0</accession>
<gene>
    <name evidence="2" type="ORF">D0862_06815</name>
</gene>
<evidence type="ECO:0000313" key="2">
    <source>
        <dbReference type="EMBL" id="RMZ00236.1"/>
    </source>
</evidence>
<dbReference type="AlphaFoldDB" id="A0A3M7GGG0"/>
<dbReference type="Gene3D" id="3.90.1200.10">
    <property type="match status" value="1"/>
</dbReference>
<dbReference type="PANTHER" id="PTHR21310:SF48">
    <property type="entry name" value="AMINOGLYCOSIDE PHOSPHOTRANSFERASE DOMAIN-CONTAINING PROTEIN"/>
    <property type="match status" value="1"/>
</dbReference>